<feature type="region of interest" description="Disordered" evidence="1">
    <location>
        <begin position="1"/>
        <end position="21"/>
    </location>
</feature>
<comment type="caution">
    <text evidence="3">The sequence shown here is derived from an EMBL/GenBank/DDBJ whole genome shotgun (WGS) entry which is preliminary data.</text>
</comment>
<gene>
    <name evidence="3" type="ORF">ACFFR3_31570</name>
</gene>
<evidence type="ECO:0000313" key="4">
    <source>
        <dbReference type="Proteomes" id="UP001589568"/>
    </source>
</evidence>
<evidence type="ECO:0000256" key="1">
    <source>
        <dbReference type="SAM" id="MobiDB-lite"/>
    </source>
</evidence>
<evidence type="ECO:0000259" key="2">
    <source>
        <dbReference type="PROSITE" id="PS50022"/>
    </source>
</evidence>
<proteinExistence type="predicted"/>
<sequence length="181" mass="18438">MGSLADEHGGEQLLGDRGGHLGRDGPFSEIADRLLATGAGGRNVAPYASVTVSSVLRAGAEGGKAVGGRCSDDSPWVSAEDDTTPVITVGLGRSYPISEIRVRSGYGKAPGPGTGVVRSLAVEAHTTSGWQRVATITGNTANTVRVPASVTAGQVRLAISDPSGNPLDVARVYEIEVVSDD</sequence>
<dbReference type="RefSeq" id="WP_379484370.1">
    <property type="nucleotide sequence ID" value="NZ_JBHMCF010000037.1"/>
</dbReference>
<accession>A0ABV5NUQ1</accession>
<organism evidence="3 4">
    <name type="scientific">Nonomuraea salmonea</name>
    <dbReference type="NCBI Taxonomy" id="46181"/>
    <lineage>
        <taxon>Bacteria</taxon>
        <taxon>Bacillati</taxon>
        <taxon>Actinomycetota</taxon>
        <taxon>Actinomycetes</taxon>
        <taxon>Streptosporangiales</taxon>
        <taxon>Streptosporangiaceae</taxon>
        <taxon>Nonomuraea</taxon>
    </lineage>
</organism>
<reference evidence="3 4" key="1">
    <citation type="submission" date="2024-09" db="EMBL/GenBank/DDBJ databases">
        <authorList>
            <person name="Sun Q."/>
            <person name="Mori K."/>
        </authorList>
    </citation>
    <scope>NUCLEOTIDE SEQUENCE [LARGE SCALE GENOMIC DNA]</scope>
    <source>
        <strain evidence="3 4">JCM 3324</strain>
    </source>
</reference>
<feature type="compositionally biased region" description="Basic and acidic residues" evidence="1">
    <location>
        <begin position="1"/>
        <end position="10"/>
    </location>
</feature>
<dbReference type="SUPFAM" id="SSF49785">
    <property type="entry name" value="Galactose-binding domain-like"/>
    <property type="match status" value="1"/>
</dbReference>
<evidence type="ECO:0000313" key="3">
    <source>
        <dbReference type="EMBL" id="MFB9474059.1"/>
    </source>
</evidence>
<dbReference type="PROSITE" id="PS50022">
    <property type="entry name" value="FA58C_3"/>
    <property type="match status" value="1"/>
</dbReference>
<keyword evidence="4" id="KW-1185">Reference proteome</keyword>
<dbReference type="Gene3D" id="2.60.120.260">
    <property type="entry name" value="Galactose-binding domain-like"/>
    <property type="match status" value="1"/>
</dbReference>
<dbReference type="InterPro" id="IPR000421">
    <property type="entry name" value="FA58C"/>
</dbReference>
<protein>
    <recommendedName>
        <fullName evidence="2">F5/8 type C domain-containing protein</fullName>
    </recommendedName>
</protein>
<dbReference type="InterPro" id="IPR008979">
    <property type="entry name" value="Galactose-bd-like_sf"/>
</dbReference>
<name>A0ABV5NUQ1_9ACTN</name>
<dbReference type="EMBL" id="JBHMCF010000037">
    <property type="protein sequence ID" value="MFB9474059.1"/>
    <property type="molecule type" value="Genomic_DNA"/>
</dbReference>
<feature type="domain" description="F5/8 type C" evidence="2">
    <location>
        <begin position="32"/>
        <end position="180"/>
    </location>
</feature>
<dbReference type="Proteomes" id="UP001589568">
    <property type="component" value="Unassembled WGS sequence"/>
</dbReference>